<reference evidence="1 2" key="1">
    <citation type="journal article" date="2007" name="Appl. Environ. Microbiol.">
        <title>Genome sequence of the cellulolytic gliding bacterium Cytophaga hutchinsonii.</title>
        <authorList>
            <person name="Xie G."/>
            <person name="Bruce D.C."/>
            <person name="Challacombe J.F."/>
            <person name="Chertkov O."/>
            <person name="Detter J.C."/>
            <person name="Gilna P."/>
            <person name="Han C.S."/>
            <person name="Lucas S."/>
            <person name="Misra M."/>
            <person name="Myers G.L."/>
            <person name="Richardson P."/>
            <person name="Tapia R."/>
            <person name="Thayer N."/>
            <person name="Thompson L.S."/>
            <person name="Brettin T.S."/>
            <person name="Henrissat B."/>
            <person name="Wilson D.B."/>
            <person name="McBride M.J."/>
        </authorList>
    </citation>
    <scope>NUCLEOTIDE SEQUENCE [LARGE SCALE GENOMIC DNA]</scope>
    <source>
        <strain evidence="2">ATCC 33406 / DSM 1761 / CIP 103989 / NBRC 15051 / NCIMB 9469 / D465</strain>
    </source>
</reference>
<organism evidence="1 2">
    <name type="scientific">Cytophaga hutchinsonii (strain ATCC 33406 / DSM 1761 / CIP 103989 / NBRC 15051 / NCIMB 9469 / D465)</name>
    <dbReference type="NCBI Taxonomy" id="269798"/>
    <lineage>
        <taxon>Bacteria</taxon>
        <taxon>Pseudomonadati</taxon>
        <taxon>Bacteroidota</taxon>
        <taxon>Cytophagia</taxon>
        <taxon>Cytophagales</taxon>
        <taxon>Cytophagaceae</taxon>
        <taxon>Cytophaga</taxon>
    </lineage>
</organism>
<accession>A0A6N4SUE7</accession>
<name>A0A6N4SUE7_CYTH3</name>
<evidence type="ECO:0000313" key="2">
    <source>
        <dbReference type="Proteomes" id="UP000001822"/>
    </source>
</evidence>
<protein>
    <recommendedName>
        <fullName evidence="3">DUF115 domain-containing protein</fullName>
    </recommendedName>
</protein>
<dbReference type="Proteomes" id="UP000001822">
    <property type="component" value="Chromosome"/>
</dbReference>
<dbReference type="AlphaFoldDB" id="A0A6N4SUE7"/>
<evidence type="ECO:0008006" key="3">
    <source>
        <dbReference type="Google" id="ProtNLM"/>
    </source>
</evidence>
<gene>
    <name evidence="1" type="ordered locus">CHU_2757</name>
</gene>
<evidence type="ECO:0000313" key="1">
    <source>
        <dbReference type="EMBL" id="ABG60007.1"/>
    </source>
</evidence>
<sequence length="300" mass="34405">MIFLLKDFAEKLQQYVSDFFSLFSSLIKVVVLSRFNVSVPKPENYEAIVIGNGPSLKKALVETPSFFENKDLICVNNFPASAEFESLKPNILVWLDNAYYPKDSATLRADIKDMIEVLIEKTSWKFNILVPQMSKHSTHIQEIAKRNSNINIHYFNYTIVQGFDWFSYFFYKRGIGMPLCQNVVVASIFLGVKINYKNIYLTGVENSFFKDVWVSDENEVYLQHTHFYDKNNDGGKTKVHIRPGSSVKADLAAVLMMAVKTFAGYKAIKKYADHVGVRVYNVTEGSYVDAFERKKITDLL</sequence>
<dbReference type="Gene3D" id="3.90.1480.10">
    <property type="entry name" value="Alpha-2,3-sialyltransferase"/>
    <property type="match status" value="1"/>
</dbReference>
<dbReference type="RefSeq" id="WP_011586117.1">
    <property type="nucleotide sequence ID" value="NC_008255.1"/>
</dbReference>
<dbReference type="KEGG" id="chu:CHU_2757"/>
<keyword evidence="2" id="KW-1185">Reference proteome</keyword>
<dbReference type="EMBL" id="CP000383">
    <property type="protein sequence ID" value="ABG60007.1"/>
    <property type="molecule type" value="Genomic_DNA"/>
</dbReference>
<dbReference type="OrthoDB" id="5328262at2"/>
<proteinExistence type="predicted"/>